<evidence type="ECO:0000256" key="11">
    <source>
        <dbReference type="ARBA" id="ARBA00022840"/>
    </source>
</evidence>
<dbReference type="GO" id="GO:0005524">
    <property type="term" value="F:ATP binding"/>
    <property type="evidence" value="ECO:0007669"/>
    <property type="project" value="UniProtKB-KW"/>
</dbReference>
<sequence length="1074" mass="122027">MPLWTALNAEYTSERKDHELLMKKIDNLQEWMRETVSSEHLRRHCTADNEIDEWYASLKLHLGIDLLDRKTRARQGYAETLAIPHRKRLSTKKEVEDWLNKWDQAYHELLEAGFEDPKEASLWFAEYTQALGRSCYETWIYSYHSSHLEEMRKNTLTPAKVLQDTRFFLNSVANDHMMPRGKAKPGAFGPTTAEGSPTDTTESIEDTNDNQERNTLRGRGRRGRGHRGAQRGRNLRSPSVREGTPRDSRSSSRPIKREWSEGEERSGKCEACYGFHPLSACYYVIEEIRPDWWKADGRITELVKSRVLADESLADRIRKNSAILDSGATVHIFNDLSRFTRLTAAAPGDFLWAGTIPVAIDGYGSVDITVKGADSSPKKLRLHDVVYCEKFAANLVSFTRLRKRGLWWDTSPGNNCLRRSDHSFLCHLREIHNQQVLEHRRLAEDAAMTATTELPKNNPAPVPPQRNRYTTYTKRRPIQGDAERWHQRLGHPGPDVIPRLPNAARGARLTFAERIPMHKCSSCAQGKMKRQVRRAPRESLALASPGDRLAIDFHDFEQGYAGFSSAMMVTCRATGYTWDFYLTERTSDALSPTLDDFLAMLLTQYGIRVKRIETDNELLRHPDITQSLSARGIVVEPSASNTQAQNGGAERIAGVIKTKARCMRIGANFPEVLWPEITTCATYLYNRTPAASRGWKSPYELFHSRFRLGECSPLARPDLSHLRSYGCRAYAMTSDAQLGRQRKRKLAPRAWLGFLVGYTSSNSYRIWNPLRNEVFTTRDVVFDEHRHFDGSLPKLAEEIREMDLHDIQQRIDQLIKASKNMRATQDADEEGDDIEEHADASANAQRTSSDNSYTKARFEPMPTPPQSPPAAFFTAVGVGGGDEDEGSPFGEESPRERTTHRISWKAAFLAGIRPRKRLEDNPRRAHWPDHPVAATQGGRLGNFNRSTLAHKGDMPPLQQRRHAGEDKSRDETRLQMRALGTLAERAARSAPKSSPKKKKASLIGTHWRNLCPLPSNGQLAQHPYRDEFKEAEKSHLQGHKVAGSWEKVPRAHAAGHQILGCHWVYTYKLDKHGR</sequence>
<accession>A0A8H4PEU5</accession>
<keyword evidence="25" id="KW-1185">Reference proteome</keyword>
<evidence type="ECO:0000313" key="24">
    <source>
        <dbReference type="EMBL" id="KAF4469890.1"/>
    </source>
</evidence>
<keyword evidence="17" id="KW-0917">Virion maturation</keyword>
<comment type="caution">
    <text evidence="24">The sequence shown here is derived from an EMBL/GenBank/DDBJ whole genome shotgun (WGS) entry which is preliminary data.</text>
</comment>
<dbReference type="PANTHER" id="PTHR42648">
    <property type="entry name" value="TRANSPOSASE, PUTATIVE-RELATED"/>
    <property type="match status" value="1"/>
</dbReference>
<dbReference type="GO" id="GO:0046872">
    <property type="term" value="F:metal ion binding"/>
    <property type="evidence" value="ECO:0007669"/>
    <property type="project" value="UniProtKB-KW"/>
</dbReference>
<feature type="region of interest" description="Disordered" evidence="22">
    <location>
        <begin position="921"/>
        <end position="940"/>
    </location>
</feature>
<dbReference type="GO" id="GO:0006508">
    <property type="term" value="P:proteolysis"/>
    <property type="evidence" value="ECO:0007669"/>
    <property type="project" value="UniProtKB-KW"/>
</dbReference>
<evidence type="ECO:0000256" key="9">
    <source>
        <dbReference type="ARBA" id="ARBA00022759"/>
    </source>
</evidence>
<evidence type="ECO:0000256" key="3">
    <source>
        <dbReference type="ARBA" id="ARBA00022612"/>
    </source>
</evidence>
<evidence type="ECO:0000256" key="13">
    <source>
        <dbReference type="ARBA" id="ARBA00022884"/>
    </source>
</evidence>
<dbReference type="Proteomes" id="UP000554235">
    <property type="component" value="Unassembled WGS sequence"/>
</dbReference>
<dbReference type="AlphaFoldDB" id="A0A8H4PEU5"/>
<organism evidence="24 25">
    <name type="scientific">Fusarium albosuccineum</name>
    <dbReference type="NCBI Taxonomy" id="1237068"/>
    <lineage>
        <taxon>Eukaryota</taxon>
        <taxon>Fungi</taxon>
        <taxon>Dikarya</taxon>
        <taxon>Ascomycota</taxon>
        <taxon>Pezizomycotina</taxon>
        <taxon>Sordariomycetes</taxon>
        <taxon>Hypocreomycetidae</taxon>
        <taxon>Hypocreales</taxon>
        <taxon>Nectriaceae</taxon>
        <taxon>Fusarium</taxon>
        <taxon>Fusarium decemcellulare species complex</taxon>
    </lineage>
</organism>
<evidence type="ECO:0000256" key="17">
    <source>
        <dbReference type="ARBA" id="ARBA00023113"/>
    </source>
</evidence>
<evidence type="ECO:0000313" key="25">
    <source>
        <dbReference type="Proteomes" id="UP000554235"/>
    </source>
</evidence>
<keyword evidence="15" id="KW-0695">RNA-directed DNA polymerase</keyword>
<feature type="region of interest" description="Disordered" evidence="22">
    <location>
        <begin position="819"/>
        <end position="899"/>
    </location>
</feature>
<keyword evidence="6" id="KW-0540">Nuclease</keyword>
<feature type="compositionally biased region" description="Basic residues" evidence="22">
    <location>
        <begin position="216"/>
        <end position="234"/>
    </location>
</feature>
<dbReference type="InterPro" id="IPR036397">
    <property type="entry name" value="RNaseH_sf"/>
</dbReference>
<dbReference type="GO" id="GO:0005634">
    <property type="term" value="C:nucleus"/>
    <property type="evidence" value="ECO:0007669"/>
    <property type="project" value="UniProtKB-ARBA"/>
</dbReference>
<dbReference type="Pfam" id="PF22936">
    <property type="entry name" value="Pol_BBD"/>
    <property type="match status" value="1"/>
</dbReference>
<dbReference type="GO" id="GO:0003887">
    <property type="term" value="F:DNA-directed DNA polymerase activity"/>
    <property type="evidence" value="ECO:0007669"/>
    <property type="project" value="UniProtKB-KW"/>
</dbReference>
<protein>
    <recommendedName>
        <fullName evidence="23">Integrase catalytic domain-containing protein</fullName>
    </recommendedName>
</protein>
<evidence type="ECO:0000256" key="6">
    <source>
        <dbReference type="ARBA" id="ARBA00022722"/>
    </source>
</evidence>
<keyword evidence="13" id="KW-0694">RNA-binding</keyword>
<keyword evidence="11" id="KW-0067">ATP-binding</keyword>
<keyword evidence="9" id="KW-0255">Endonuclease</keyword>
<keyword evidence="16" id="KW-0239">DNA-directed DNA polymerase</keyword>
<dbReference type="InterPro" id="IPR054722">
    <property type="entry name" value="PolX-like_BBD"/>
</dbReference>
<evidence type="ECO:0000256" key="21">
    <source>
        <dbReference type="ARBA" id="ARBA00049244"/>
    </source>
</evidence>
<keyword evidence="3" id="KW-1188">Viral release from host cell</keyword>
<reference evidence="24 25" key="1">
    <citation type="submission" date="2020-01" db="EMBL/GenBank/DDBJ databases">
        <title>Identification and distribution of gene clusters putatively required for synthesis of sphingolipid metabolism inhibitors in phylogenetically diverse species of the filamentous fungus Fusarium.</title>
        <authorList>
            <person name="Kim H.-S."/>
            <person name="Busman M."/>
            <person name="Brown D.W."/>
            <person name="Divon H."/>
            <person name="Uhlig S."/>
            <person name="Proctor R.H."/>
        </authorList>
    </citation>
    <scope>NUCLEOTIDE SEQUENCE [LARGE SCALE GENOMIC DNA]</scope>
    <source>
        <strain evidence="24 25">NRRL 20459</strain>
    </source>
</reference>
<evidence type="ECO:0000256" key="15">
    <source>
        <dbReference type="ARBA" id="ARBA00022918"/>
    </source>
</evidence>
<evidence type="ECO:0000256" key="14">
    <source>
        <dbReference type="ARBA" id="ARBA00022908"/>
    </source>
</evidence>
<dbReference type="EMBL" id="JAADYS010000425">
    <property type="protein sequence ID" value="KAF4469890.1"/>
    <property type="molecule type" value="Genomic_DNA"/>
</dbReference>
<dbReference type="Pfam" id="PF25597">
    <property type="entry name" value="SH3_retrovirus"/>
    <property type="match status" value="1"/>
</dbReference>
<feature type="non-terminal residue" evidence="24">
    <location>
        <position position="1074"/>
    </location>
</feature>
<evidence type="ECO:0000256" key="16">
    <source>
        <dbReference type="ARBA" id="ARBA00022932"/>
    </source>
</evidence>
<evidence type="ECO:0000256" key="19">
    <source>
        <dbReference type="ARBA" id="ARBA00023172"/>
    </source>
</evidence>
<dbReference type="GO" id="GO:0003723">
    <property type="term" value="F:RNA binding"/>
    <property type="evidence" value="ECO:0007669"/>
    <property type="project" value="UniProtKB-KW"/>
</dbReference>
<comment type="catalytic activity">
    <reaction evidence="20">
        <text>DNA(n) + a 2'-deoxyribonucleoside 5'-triphosphate = DNA(n+1) + diphosphate</text>
        <dbReference type="Rhea" id="RHEA:22508"/>
        <dbReference type="Rhea" id="RHEA-COMP:17339"/>
        <dbReference type="Rhea" id="RHEA-COMP:17340"/>
        <dbReference type="ChEBI" id="CHEBI:33019"/>
        <dbReference type="ChEBI" id="CHEBI:61560"/>
        <dbReference type="ChEBI" id="CHEBI:173112"/>
        <dbReference type="EC" id="2.7.7.49"/>
    </reaction>
</comment>
<gene>
    <name evidence="24" type="ORF">FALBO_3212</name>
</gene>
<dbReference type="Gene3D" id="3.30.420.10">
    <property type="entry name" value="Ribonuclease H-like superfamily/Ribonuclease H"/>
    <property type="match status" value="1"/>
</dbReference>
<feature type="compositionally biased region" description="Basic and acidic residues" evidence="22">
    <location>
        <begin position="243"/>
        <end position="261"/>
    </location>
</feature>
<dbReference type="InterPro" id="IPR057670">
    <property type="entry name" value="SH3_retrovirus"/>
</dbReference>
<evidence type="ECO:0000256" key="4">
    <source>
        <dbReference type="ARBA" id="ARBA00022670"/>
    </source>
</evidence>
<dbReference type="PANTHER" id="PTHR42648:SF11">
    <property type="entry name" value="TRANSPOSON TY4-P GAG-POL POLYPROTEIN"/>
    <property type="match status" value="1"/>
</dbReference>
<evidence type="ECO:0000256" key="12">
    <source>
        <dbReference type="ARBA" id="ARBA00022842"/>
    </source>
</evidence>
<keyword evidence="4" id="KW-0645">Protease</keyword>
<keyword evidence="10" id="KW-0378">Hydrolase</keyword>
<keyword evidence="19" id="KW-0233">DNA recombination</keyword>
<dbReference type="OrthoDB" id="5017987at2759"/>
<dbReference type="InterPro" id="IPR012337">
    <property type="entry name" value="RNaseH-like_sf"/>
</dbReference>
<dbReference type="GO" id="GO:0032196">
    <property type="term" value="P:transposition"/>
    <property type="evidence" value="ECO:0007669"/>
    <property type="project" value="UniProtKB-KW"/>
</dbReference>
<feature type="domain" description="Integrase catalytic" evidence="23">
    <location>
        <begin position="541"/>
        <end position="706"/>
    </location>
</feature>
<evidence type="ECO:0000256" key="18">
    <source>
        <dbReference type="ARBA" id="ARBA00023125"/>
    </source>
</evidence>
<feature type="region of interest" description="Disordered" evidence="22">
    <location>
        <begin position="947"/>
        <end position="971"/>
    </location>
</feature>
<name>A0A8H4PEU5_9HYPO</name>
<keyword evidence="2" id="KW-0815">Transposition</keyword>
<dbReference type="InterPro" id="IPR039537">
    <property type="entry name" value="Retrotran_Ty1/copia-like"/>
</dbReference>
<evidence type="ECO:0000256" key="20">
    <source>
        <dbReference type="ARBA" id="ARBA00048173"/>
    </source>
</evidence>
<dbReference type="PROSITE" id="PS50994">
    <property type="entry name" value="INTEGRASE"/>
    <property type="match status" value="1"/>
</dbReference>
<comment type="catalytic activity">
    <reaction evidence="21">
        <text>DNA(n) + a 2'-deoxyribonucleoside 5'-triphosphate = DNA(n+1) + diphosphate</text>
        <dbReference type="Rhea" id="RHEA:22508"/>
        <dbReference type="Rhea" id="RHEA-COMP:17339"/>
        <dbReference type="Rhea" id="RHEA-COMP:17340"/>
        <dbReference type="ChEBI" id="CHEBI:33019"/>
        <dbReference type="ChEBI" id="CHEBI:61560"/>
        <dbReference type="ChEBI" id="CHEBI:173112"/>
        <dbReference type="EC" id="2.7.7.7"/>
    </reaction>
</comment>
<dbReference type="SUPFAM" id="SSF53098">
    <property type="entry name" value="Ribonuclease H-like"/>
    <property type="match status" value="1"/>
</dbReference>
<keyword evidence="8" id="KW-0547">Nucleotide-binding</keyword>
<keyword evidence="7" id="KW-0479">Metal-binding</keyword>
<evidence type="ECO:0000256" key="10">
    <source>
        <dbReference type="ARBA" id="ARBA00022801"/>
    </source>
</evidence>
<evidence type="ECO:0000256" key="5">
    <source>
        <dbReference type="ARBA" id="ARBA00022695"/>
    </source>
</evidence>
<evidence type="ECO:0000256" key="2">
    <source>
        <dbReference type="ARBA" id="ARBA00022578"/>
    </source>
</evidence>
<evidence type="ECO:0000256" key="1">
    <source>
        <dbReference type="ARBA" id="ARBA00002180"/>
    </source>
</evidence>
<proteinExistence type="predicted"/>
<dbReference type="InterPro" id="IPR001584">
    <property type="entry name" value="Integrase_cat-core"/>
</dbReference>
<evidence type="ECO:0000259" key="23">
    <source>
        <dbReference type="PROSITE" id="PS50994"/>
    </source>
</evidence>
<feature type="compositionally biased region" description="Acidic residues" evidence="22">
    <location>
        <begin position="826"/>
        <end position="836"/>
    </location>
</feature>
<dbReference type="GO" id="GO:0003964">
    <property type="term" value="F:RNA-directed DNA polymerase activity"/>
    <property type="evidence" value="ECO:0007669"/>
    <property type="project" value="UniProtKB-KW"/>
</dbReference>
<dbReference type="GO" id="GO:0004519">
    <property type="term" value="F:endonuclease activity"/>
    <property type="evidence" value="ECO:0007669"/>
    <property type="project" value="UniProtKB-KW"/>
</dbReference>
<evidence type="ECO:0000256" key="7">
    <source>
        <dbReference type="ARBA" id="ARBA00022723"/>
    </source>
</evidence>
<feature type="compositionally biased region" description="Basic and acidic residues" evidence="22">
    <location>
        <begin position="962"/>
        <end position="971"/>
    </location>
</feature>
<evidence type="ECO:0000256" key="8">
    <source>
        <dbReference type="ARBA" id="ARBA00022741"/>
    </source>
</evidence>
<evidence type="ECO:0000256" key="22">
    <source>
        <dbReference type="SAM" id="MobiDB-lite"/>
    </source>
</evidence>
<dbReference type="GO" id="GO:0008233">
    <property type="term" value="F:peptidase activity"/>
    <property type="evidence" value="ECO:0007669"/>
    <property type="project" value="UniProtKB-KW"/>
</dbReference>
<keyword evidence="14" id="KW-0229">DNA integration</keyword>
<keyword evidence="5" id="KW-0548">Nucleotidyltransferase</keyword>
<dbReference type="GO" id="GO:0015074">
    <property type="term" value="P:DNA integration"/>
    <property type="evidence" value="ECO:0007669"/>
    <property type="project" value="UniProtKB-KW"/>
</dbReference>
<dbReference type="GO" id="GO:0006310">
    <property type="term" value="P:DNA recombination"/>
    <property type="evidence" value="ECO:0007669"/>
    <property type="project" value="UniProtKB-KW"/>
</dbReference>
<keyword evidence="16" id="KW-0808">Transferase</keyword>
<feature type="region of interest" description="Disordered" evidence="22">
    <location>
        <begin position="176"/>
        <end position="261"/>
    </location>
</feature>
<keyword evidence="12" id="KW-0460">Magnesium</keyword>
<keyword evidence="18" id="KW-0238">DNA-binding</keyword>
<comment type="function">
    <text evidence="1">The aspartyl protease (PR) mediates the proteolytic cleavages of the Gag and Gag-Pol polyproteins after assembly of the VLP.</text>
</comment>
<dbReference type="GO" id="GO:0003677">
    <property type="term" value="F:DNA binding"/>
    <property type="evidence" value="ECO:0007669"/>
    <property type="project" value="UniProtKB-KW"/>
</dbReference>
<feature type="compositionally biased region" description="Polar residues" evidence="22">
    <location>
        <begin position="842"/>
        <end position="854"/>
    </location>
</feature>